<organism evidence="1 2">
    <name type="scientific">Mycena rosella</name>
    <name type="common">Pink bonnet</name>
    <name type="synonym">Agaricus rosellus</name>
    <dbReference type="NCBI Taxonomy" id="1033263"/>
    <lineage>
        <taxon>Eukaryota</taxon>
        <taxon>Fungi</taxon>
        <taxon>Dikarya</taxon>
        <taxon>Basidiomycota</taxon>
        <taxon>Agaricomycotina</taxon>
        <taxon>Agaricomycetes</taxon>
        <taxon>Agaricomycetidae</taxon>
        <taxon>Agaricales</taxon>
        <taxon>Marasmiineae</taxon>
        <taxon>Mycenaceae</taxon>
        <taxon>Mycena</taxon>
    </lineage>
</organism>
<dbReference type="Proteomes" id="UP001221757">
    <property type="component" value="Unassembled WGS sequence"/>
</dbReference>
<reference evidence="1" key="1">
    <citation type="submission" date="2023-03" db="EMBL/GenBank/DDBJ databases">
        <title>Massive genome expansion in bonnet fungi (Mycena s.s.) driven by repeated elements and novel gene families across ecological guilds.</title>
        <authorList>
            <consortium name="Lawrence Berkeley National Laboratory"/>
            <person name="Harder C.B."/>
            <person name="Miyauchi S."/>
            <person name="Viragh M."/>
            <person name="Kuo A."/>
            <person name="Thoen E."/>
            <person name="Andreopoulos B."/>
            <person name="Lu D."/>
            <person name="Skrede I."/>
            <person name="Drula E."/>
            <person name="Henrissat B."/>
            <person name="Morin E."/>
            <person name="Kohler A."/>
            <person name="Barry K."/>
            <person name="LaButti K."/>
            <person name="Morin E."/>
            <person name="Salamov A."/>
            <person name="Lipzen A."/>
            <person name="Mereny Z."/>
            <person name="Hegedus B."/>
            <person name="Baldrian P."/>
            <person name="Stursova M."/>
            <person name="Weitz H."/>
            <person name="Taylor A."/>
            <person name="Grigoriev I.V."/>
            <person name="Nagy L.G."/>
            <person name="Martin F."/>
            <person name="Kauserud H."/>
        </authorList>
    </citation>
    <scope>NUCLEOTIDE SEQUENCE</scope>
    <source>
        <strain evidence="1">CBHHK067</strain>
    </source>
</reference>
<evidence type="ECO:0000313" key="1">
    <source>
        <dbReference type="EMBL" id="KAJ7689340.1"/>
    </source>
</evidence>
<proteinExistence type="predicted"/>
<evidence type="ECO:0008006" key="3">
    <source>
        <dbReference type="Google" id="ProtNLM"/>
    </source>
</evidence>
<protein>
    <recommendedName>
        <fullName evidence="3">F-box domain-containing protein</fullName>
    </recommendedName>
</protein>
<gene>
    <name evidence="1" type="ORF">B0H17DRAFT_1135146</name>
</gene>
<sequence>MTHILKQAKSGDWFKLATLLFSAPSATMEDRLNVEDLLNTVGSAETMEQLNGQGLNIRERIRHNILPSETERAAILESVITAESRLSEIRAAAPGSTGVIEEEIQLRRYISDCSSLFAPIRLRSDDLLETIFLLNIHGIVNFNYDTRFLVVDPRNPNALAAVSRHWRSAALDTPWLWSSFHVTGSRCQYTLRRLQLHLERSEDAALTIILDLSSGLPLNLEILDEIMKHAERWIGFRISTPHYQYLNLFASVCDRLHWLEEISFELTPGTAQIDPTSDMNALKEAPKLRTVRFRYLRDIGCIPVIRFHQTGTVGFTWSDPPLCGDILPVMFPNAENLIFSPVFAFLSFHNPSHPVPKLHRTARKIAIFGGDSKEYDMMILHRLTTPNLRKLHVIDCAVWDAPSITSFFARSACPLQTLVLRNTRMRAGELLALLRAGPSIQVLILADLLSNSIINLVITALAPLPGSDVALPVLARIVLTGMYLFSTDALLRMLEGRSPSLADVDLAFPAREMGPADRARFTALQASTKYLALQCLDEEKRRVRIESERIPCSTYTCRPNEYFVTNVDYSLEDGTNILSRLLS</sequence>
<evidence type="ECO:0000313" key="2">
    <source>
        <dbReference type="Proteomes" id="UP001221757"/>
    </source>
</evidence>
<name>A0AAD7GDJ0_MYCRO</name>
<keyword evidence="2" id="KW-1185">Reference proteome</keyword>
<accession>A0AAD7GDJ0</accession>
<dbReference type="SUPFAM" id="SSF52047">
    <property type="entry name" value="RNI-like"/>
    <property type="match status" value="1"/>
</dbReference>
<dbReference type="AlphaFoldDB" id="A0AAD7GDJ0"/>
<dbReference type="EMBL" id="JARKIE010000073">
    <property type="protein sequence ID" value="KAJ7689340.1"/>
    <property type="molecule type" value="Genomic_DNA"/>
</dbReference>
<comment type="caution">
    <text evidence="1">The sequence shown here is derived from an EMBL/GenBank/DDBJ whole genome shotgun (WGS) entry which is preliminary data.</text>
</comment>